<feature type="region of interest" description="Disordered" evidence="1">
    <location>
        <begin position="450"/>
        <end position="502"/>
    </location>
</feature>
<dbReference type="Proteomes" id="UP000054485">
    <property type="component" value="Unassembled WGS sequence"/>
</dbReference>
<feature type="compositionally biased region" description="Pro residues" evidence="1">
    <location>
        <begin position="26"/>
        <end position="36"/>
    </location>
</feature>
<dbReference type="STRING" id="930992.A0A0D0BXT5"/>
<protein>
    <recommendedName>
        <fullName evidence="2">DUF6699 domain-containing protein</fullName>
    </recommendedName>
</protein>
<dbReference type="Pfam" id="PF20415">
    <property type="entry name" value="DUF6699"/>
    <property type="match status" value="1"/>
</dbReference>
<evidence type="ECO:0000313" key="4">
    <source>
        <dbReference type="Proteomes" id="UP000054485"/>
    </source>
</evidence>
<dbReference type="EMBL" id="KN835144">
    <property type="protein sequence ID" value="KIK47728.1"/>
    <property type="molecule type" value="Genomic_DNA"/>
</dbReference>
<sequence>MLYDSPETANTPFIPPLPSPENLAPPVIPPVPPNHNPPAWAQQPRTPGQFPYYPATPYNTTPFIPPMPSMPSAHSTPMMPQNSYFPPPANLPNMYGAPPGNGFSADYTGYPNGNPSPYVPTQPPPGTPWAAPGTTQPPPGTPWSAPGTGYVYQQPLPPGPPAWGPQMGAFTPAGYPMSAGFPTPAGAWGMPLPGGPPGMPPPNPNMYAGHTPWVHPTQPPAAPPQPPDTARANFRWTSSADRIDPFAEGPHYGPVLEPFLVRAVSATISINPLLSPPTDSHEDYLRWNMIFPTSTCYRTTGPKRSWIKGREAPATFPRLSYIRIISRSFPWMISVKARREKIGVTCGEVVETISAYFHGDVAKKEYEGVPTRHRREIWQAYQYNRSTDSNVPGGHLGEQLRRLDWLCRNSRWGGLVRNDEFVKEACGDVLPCTFELKCIPSYPLTPEEISEQQRIARHAENRSRSRPNSRPRSMGSRSNSTERRDTETTNTEDDEEEESEYE</sequence>
<proteinExistence type="predicted"/>
<feature type="compositionally biased region" description="Pro residues" evidence="1">
    <location>
        <begin position="117"/>
        <end position="127"/>
    </location>
</feature>
<dbReference type="AlphaFoldDB" id="A0A0D0BXT5"/>
<keyword evidence="4" id="KW-1185">Reference proteome</keyword>
<name>A0A0D0BXT5_9AGAM</name>
<dbReference type="OrthoDB" id="3352225at2759"/>
<dbReference type="HOGENOM" id="CLU_034121_0_0_1"/>
<feature type="region of interest" description="Disordered" evidence="1">
    <location>
        <begin position="1"/>
        <end position="48"/>
    </location>
</feature>
<gene>
    <name evidence="3" type="ORF">CY34DRAFT_192623</name>
</gene>
<evidence type="ECO:0000256" key="1">
    <source>
        <dbReference type="SAM" id="MobiDB-lite"/>
    </source>
</evidence>
<organism evidence="3 4">
    <name type="scientific">Suillus luteus UH-Slu-Lm8-n1</name>
    <dbReference type="NCBI Taxonomy" id="930992"/>
    <lineage>
        <taxon>Eukaryota</taxon>
        <taxon>Fungi</taxon>
        <taxon>Dikarya</taxon>
        <taxon>Basidiomycota</taxon>
        <taxon>Agaricomycotina</taxon>
        <taxon>Agaricomycetes</taxon>
        <taxon>Agaricomycetidae</taxon>
        <taxon>Boletales</taxon>
        <taxon>Suillineae</taxon>
        <taxon>Suillaceae</taxon>
        <taxon>Suillus</taxon>
    </lineage>
</organism>
<feature type="region of interest" description="Disordered" evidence="1">
    <location>
        <begin position="111"/>
        <end position="137"/>
    </location>
</feature>
<feature type="compositionally biased region" description="Acidic residues" evidence="1">
    <location>
        <begin position="490"/>
        <end position="502"/>
    </location>
</feature>
<dbReference type="InParanoid" id="A0A0D0BXT5"/>
<reference evidence="3 4" key="1">
    <citation type="submission" date="2014-04" db="EMBL/GenBank/DDBJ databases">
        <authorList>
            <consortium name="DOE Joint Genome Institute"/>
            <person name="Kuo A."/>
            <person name="Ruytinx J."/>
            <person name="Rineau F."/>
            <person name="Colpaert J."/>
            <person name="Kohler A."/>
            <person name="Nagy L.G."/>
            <person name="Floudas D."/>
            <person name="Copeland A."/>
            <person name="Barry K.W."/>
            <person name="Cichocki N."/>
            <person name="Veneault-Fourrey C."/>
            <person name="LaButti K."/>
            <person name="Lindquist E.A."/>
            <person name="Lipzen A."/>
            <person name="Lundell T."/>
            <person name="Morin E."/>
            <person name="Murat C."/>
            <person name="Sun H."/>
            <person name="Tunlid A."/>
            <person name="Henrissat B."/>
            <person name="Grigoriev I.V."/>
            <person name="Hibbett D.S."/>
            <person name="Martin F."/>
            <person name="Nordberg H.P."/>
            <person name="Cantor M.N."/>
            <person name="Hua S.X."/>
        </authorList>
    </citation>
    <scope>NUCLEOTIDE SEQUENCE [LARGE SCALE GENOMIC DNA]</scope>
    <source>
        <strain evidence="3 4">UH-Slu-Lm8-n1</strain>
    </source>
</reference>
<accession>A0A0D0BXT5</accession>
<reference evidence="4" key="2">
    <citation type="submission" date="2015-01" db="EMBL/GenBank/DDBJ databases">
        <title>Evolutionary Origins and Diversification of the Mycorrhizal Mutualists.</title>
        <authorList>
            <consortium name="DOE Joint Genome Institute"/>
            <consortium name="Mycorrhizal Genomics Consortium"/>
            <person name="Kohler A."/>
            <person name="Kuo A."/>
            <person name="Nagy L.G."/>
            <person name="Floudas D."/>
            <person name="Copeland A."/>
            <person name="Barry K.W."/>
            <person name="Cichocki N."/>
            <person name="Veneault-Fourrey C."/>
            <person name="LaButti K."/>
            <person name="Lindquist E.A."/>
            <person name="Lipzen A."/>
            <person name="Lundell T."/>
            <person name="Morin E."/>
            <person name="Murat C."/>
            <person name="Riley R."/>
            <person name="Ohm R."/>
            <person name="Sun H."/>
            <person name="Tunlid A."/>
            <person name="Henrissat B."/>
            <person name="Grigoriev I.V."/>
            <person name="Hibbett D.S."/>
            <person name="Martin F."/>
        </authorList>
    </citation>
    <scope>NUCLEOTIDE SEQUENCE [LARGE SCALE GENOMIC DNA]</scope>
    <source>
        <strain evidence="4">UH-Slu-Lm8-n1</strain>
    </source>
</reference>
<dbReference type="InterPro" id="IPR046522">
    <property type="entry name" value="DUF6699"/>
</dbReference>
<feature type="compositionally biased region" description="Low complexity" evidence="1">
    <location>
        <begin position="470"/>
        <end position="479"/>
    </location>
</feature>
<feature type="domain" description="DUF6699" evidence="2">
    <location>
        <begin position="285"/>
        <end position="419"/>
    </location>
</feature>
<evidence type="ECO:0000259" key="2">
    <source>
        <dbReference type="Pfam" id="PF20415"/>
    </source>
</evidence>
<evidence type="ECO:0000313" key="3">
    <source>
        <dbReference type="EMBL" id="KIK47728.1"/>
    </source>
</evidence>